<dbReference type="RefSeq" id="WP_152647411.1">
    <property type="nucleotide sequence ID" value="NZ_CP059733.1"/>
</dbReference>
<dbReference type="Proteomes" id="UP000032352">
    <property type="component" value="Chromosome"/>
</dbReference>
<dbReference type="KEGG" id="tvd:SG34_008730"/>
<accession>A0AAE9Z571</accession>
<name>A0AAE9Z571_9GAMM</name>
<keyword evidence="2" id="KW-1185">Reference proteome</keyword>
<reference evidence="1 2" key="2">
    <citation type="journal article" date="2022" name="Mar. Drugs">
        <title>Bioassay-Guided Fractionation Leads to the Detection of Cholic Acid Generated by the Rare Thalassomonas sp.</title>
        <authorList>
            <person name="Pheiffer F."/>
            <person name="Schneider Y.K."/>
            <person name="Hansen E.H."/>
            <person name="Andersen J.H."/>
            <person name="Isaksson J."/>
            <person name="Busche T."/>
            <person name="R C."/>
            <person name="Kalinowski J."/>
            <person name="Zyl L.V."/>
            <person name="Trindade M."/>
        </authorList>
    </citation>
    <scope>NUCLEOTIDE SEQUENCE [LARGE SCALE GENOMIC DNA]</scope>
    <source>
        <strain evidence="1 2">XOM25</strain>
    </source>
</reference>
<gene>
    <name evidence="1" type="ORF">SG34_008730</name>
</gene>
<reference evidence="1 2" key="1">
    <citation type="journal article" date="2015" name="Genome Announc.">
        <title>Draft Genome Sequences of Marine Isolates of Thalassomonas viridans and Thalassomonas actiniarum.</title>
        <authorList>
            <person name="Olonade I."/>
            <person name="van Zyl L.J."/>
            <person name="Trindade M."/>
        </authorList>
    </citation>
    <scope>NUCLEOTIDE SEQUENCE [LARGE SCALE GENOMIC DNA]</scope>
    <source>
        <strain evidence="1 2">XOM25</strain>
    </source>
</reference>
<proteinExistence type="predicted"/>
<organism evidence="1 2">
    <name type="scientific">Thalassomonas viridans</name>
    <dbReference type="NCBI Taxonomy" id="137584"/>
    <lineage>
        <taxon>Bacteria</taxon>
        <taxon>Pseudomonadati</taxon>
        <taxon>Pseudomonadota</taxon>
        <taxon>Gammaproteobacteria</taxon>
        <taxon>Alteromonadales</taxon>
        <taxon>Colwelliaceae</taxon>
        <taxon>Thalassomonas</taxon>
    </lineage>
</organism>
<evidence type="ECO:0000313" key="1">
    <source>
        <dbReference type="EMBL" id="WDE06956.1"/>
    </source>
</evidence>
<sequence length="294" mass="34306">MQELKSNFKFSEQVELSLRELRQAKPGTLVKYQSAAISKRLKELDTHDQETLKKVIILSCILENWPDFTLANYSQSVLDEYEKVFNNILANCESDAGWSKKKIDVYWKELAMVRQIMFPAGLLISERYSGFSSKQAIHLNRLTTLSFLKFLALHKGNKGYYEIHLYAPEMRQFNEPGWNESYVRLAEMMKSHPEVKGMFGISWFYDPQLRDISPRLMYLQDVPLKNGARSFYLGDDDTGNALSKSKSRMQLYQEGKYTPKSYLLIWPRKDMIAWADQYQKSYLINARQQTAEPG</sequence>
<dbReference type="EMBL" id="CP059733">
    <property type="protein sequence ID" value="WDE06956.1"/>
    <property type="molecule type" value="Genomic_DNA"/>
</dbReference>
<protein>
    <submittedName>
        <fullName evidence="1">Uncharacterized protein</fullName>
    </submittedName>
</protein>
<evidence type="ECO:0000313" key="2">
    <source>
        <dbReference type="Proteomes" id="UP000032352"/>
    </source>
</evidence>
<dbReference type="AlphaFoldDB" id="A0AAE9Z571"/>